<sequence>MTLKELAYAAHAALQDRAGCVIKRSHVHELLAATFGSRSWASFHARFLLADAGVGNVPVDALPKVTGRALQLGYDQRTAISVVHTLLEFVETHRLSCVSRAELQAVLLPPAQYAKDDQEDEDEDADWHEDPPSADFAAARLTRELIEKSPLLIHGLKQYADESDPQGHFLLAALYRCKRPNPYLHEESLKGRVLNAVEQGWVAEYLRQVPRHRLYEFHLKEAALGGVRAAALEYGMSFDSSEFLALAERLEGAVDARQMAQIASTPNARGQWLREAAQKGDEAALEDLAAQGDDWAEEQLAQRGDVYWIRRAAERAIENREAGRAWMWQHLALKFGADLTKSTMRAYHDGGSHNGEFYDSDFGGPLFVDGDEGLLLPPLSRADQSAAKGKAQTIFAMAKQRG</sequence>
<organism evidence="1 2">
    <name type="scientific">Acidovorax benzenivorans</name>
    <dbReference type="NCBI Taxonomy" id="2987520"/>
    <lineage>
        <taxon>Bacteria</taxon>
        <taxon>Pseudomonadati</taxon>
        <taxon>Pseudomonadota</taxon>
        <taxon>Betaproteobacteria</taxon>
        <taxon>Burkholderiales</taxon>
        <taxon>Comamonadaceae</taxon>
        <taxon>Acidovorax</taxon>
    </lineage>
</organism>
<reference evidence="1" key="1">
    <citation type="submission" date="2022-10" db="EMBL/GenBank/DDBJ databases">
        <title>Description of microaerobic benzene degrading bacteria.</title>
        <authorList>
            <person name="Bedics A."/>
            <person name="Tancsics A."/>
            <person name="Banerjee S."/>
        </authorList>
    </citation>
    <scope>NUCLEOTIDE SEQUENCE</scope>
    <source>
        <strain evidence="1">D2M1</strain>
    </source>
</reference>
<evidence type="ECO:0000313" key="1">
    <source>
        <dbReference type="EMBL" id="MDD2179986.1"/>
    </source>
</evidence>
<keyword evidence="2" id="KW-1185">Reference proteome</keyword>
<name>A0ABT5S204_9BURK</name>
<accession>A0ABT5S204</accession>
<evidence type="ECO:0000313" key="2">
    <source>
        <dbReference type="Proteomes" id="UP001148932"/>
    </source>
</evidence>
<proteinExistence type="predicted"/>
<dbReference type="EMBL" id="JAPCKI010000017">
    <property type="protein sequence ID" value="MDD2179986.1"/>
    <property type="molecule type" value="Genomic_DNA"/>
</dbReference>
<dbReference type="Proteomes" id="UP001148932">
    <property type="component" value="Unassembled WGS sequence"/>
</dbReference>
<gene>
    <name evidence="1" type="ORF">OIN59_21315</name>
</gene>
<comment type="caution">
    <text evidence="1">The sequence shown here is derived from an EMBL/GenBank/DDBJ whole genome shotgun (WGS) entry which is preliminary data.</text>
</comment>
<dbReference type="RefSeq" id="WP_274113632.1">
    <property type="nucleotide sequence ID" value="NZ_JAPCKI010000017.1"/>
</dbReference>
<protein>
    <submittedName>
        <fullName evidence="1">Uncharacterized protein</fullName>
    </submittedName>
</protein>